<proteinExistence type="predicted"/>
<gene>
    <name evidence="1" type="ORF">DASC09_063280</name>
</gene>
<dbReference type="EMBL" id="BTFZ01000020">
    <property type="protein sequence ID" value="GMM38989.1"/>
    <property type="molecule type" value="Genomic_DNA"/>
</dbReference>
<protein>
    <submittedName>
        <fullName evidence="1">Uncharacterized protein</fullName>
    </submittedName>
</protein>
<accession>A0AAV5QW05</accession>
<dbReference type="Proteomes" id="UP001360560">
    <property type="component" value="Unassembled WGS sequence"/>
</dbReference>
<evidence type="ECO:0000313" key="2">
    <source>
        <dbReference type="Proteomes" id="UP001360560"/>
    </source>
</evidence>
<name>A0AAV5QW05_9ASCO</name>
<keyword evidence="2" id="KW-1185">Reference proteome</keyword>
<comment type="caution">
    <text evidence="1">The sequence shown here is derived from an EMBL/GenBank/DDBJ whole genome shotgun (WGS) entry which is preliminary data.</text>
</comment>
<sequence length="468" mass="53319">MSLPILRAEENIDENFDESLEQAKNDGHFNTLNKISINKAAFDNPLTLRIKDINDSNNLESTLNIAEYSKKGLNREKHEPVIPGSLPNEFSFKHINVIAQEEEKEEEENDDQEFVDTNENGQISTAASSNRVFSKISSTTSSPNITSLLESFSPIYGINSQNEFVAFNDKRKIGNYLESGRVSLQMTANFCNNIELHVNKLADGRIGSGNLQDNVTSIQQNSKEVIPGKSEERRDLDAKINIVKFEKINVVEQIAPDSESEEFSISYDEGGVELQDLNFSSKNYQKYNIAEDKELTNDTVKTIKTRYKSGKISLLPDNASLNLFGLKKPMNVHAMPFFCTTDEIISPDEMKLLTILDYEINKEVKSQDTEMPKLFVQRVWKRVKDMFTIEDYRSKYLWDDILRSSEEGEHSIPAQQGLEINQSILSVNNTDMLPYDINKSPIEDMTTGDKSINRREYKFIPSMRSVKI</sequence>
<evidence type="ECO:0000313" key="1">
    <source>
        <dbReference type="EMBL" id="GMM38989.1"/>
    </source>
</evidence>
<dbReference type="AlphaFoldDB" id="A0AAV5QW05"/>
<organism evidence="1 2">
    <name type="scientific">Saccharomycopsis crataegensis</name>
    <dbReference type="NCBI Taxonomy" id="43959"/>
    <lineage>
        <taxon>Eukaryota</taxon>
        <taxon>Fungi</taxon>
        <taxon>Dikarya</taxon>
        <taxon>Ascomycota</taxon>
        <taxon>Saccharomycotina</taxon>
        <taxon>Saccharomycetes</taxon>
        <taxon>Saccharomycopsidaceae</taxon>
        <taxon>Saccharomycopsis</taxon>
    </lineage>
</organism>
<dbReference type="RefSeq" id="XP_064855984.1">
    <property type="nucleotide sequence ID" value="XM_064999912.1"/>
</dbReference>
<dbReference type="GeneID" id="90076977"/>
<reference evidence="1 2" key="1">
    <citation type="journal article" date="2023" name="Elife">
        <title>Identification of key yeast species and microbe-microbe interactions impacting larval growth of Drosophila in the wild.</title>
        <authorList>
            <person name="Mure A."/>
            <person name="Sugiura Y."/>
            <person name="Maeda R."/>
            <person name="Honda K."/>
            <person name="Sakurai N."/>
            <person name="Takahashi Y."/>
            <person name="Watada M."/>
            <person name="Katoh T."/>
            <person name="Gotoh A."/>
            <person name="Gotoh Y."/>
            <person name="Taniguchi I."/>
            <person name="Nakamura K."/>
            <person name="Hayashi T."/>
            <person name="Katayama T."/>
            <person name="Uemura T."/>
            <person name="Hattori Y."/>
        </authorList>
    </citation>
    <scope>NUCLEOTIDE SEQUENCE [LARGE SCALE GENOMIC DNA]</scope>
    <source>
        <strain evidence="1 2">SC-9</strain>
    </source>
</reference>